<protein>
    <submittedName>
        <fullName evidence="12">FAD-dependent oxidoreductase</fullName>
    </submittedName>
</protein>
<dbReference type="PRINTS" id="PR00368">
    <property type="entry name" value="FADPNR"/>
</dbReference>
<comment type="similarity">
    <text evidence="3">In the N-terminal section; belongs to the NADH:flavin oxidoreductase/NADH oxidase family.</text>
</comment>
<dbReference type="PRINTS" id="PR00469">
    <property type="entry name" value="PNDRDTASEII"/>
</dbReference>
<evidence type="ECO:0000256" key="2">
    <source>
        <dbReference type="ARBA" id="ARBA00001966"/>
    </source>
</evidence>
<evidence type="ECO:0000256" key="6">
    <source>
        <dbReference type="ARBA" id="ARBA00022723"/>
    </source>
</evidence>
<keyword evidence="9" id="KW-0411">Iron-sulfur</keyword>
<comment type="cofactor">
    <cofactor evidence="1">
        <name>FMN</name>
        <dbReference type="ChEBI" id="CHEBI:58210"/>
    </cofactor>
</comment>
<dbReference type="InterPro" id="IPR051793">
    <property type="entry name" value="NADH:flavin_oxidoreductase"/>
</dbReference>
<evidence type="ECO:0000256" key="8">
    <source>
        <dbReference type="ARBA" id="ARBA00023004"/>
    </source>
</evidence>
<dbReference type="EMBL" id="JAHXPT010000008">
    <property type="protein sequence ID" value="MBW6410691.1"/>
    <property type="molecule type" value="Genomic_DNA"/>
</dbReference>
<evidence type="ECO:0000259" key="11">
    <source>
        <dbReference type="Pfam" id="PF07992"/>
    </source>
</evidence>
<dbReference type="InterPro" id="IPR023753">
    <property type="entry name" value="FAD/NAD-binding_dom"/>
</dbReference>
<dbReference type="SUPFAM" id="SSF51971">
    <property type="entry name" value="Nucleotide-binding domain"/>
    <property type="match status" value="1"/>
</dbReference>
<evidence type="ECO:0000256" key="5">
    <source>
        <dbReference type="ARBA" id="ARBA00022643"/>
    </source>
</evidence>
<dbReference type="CDD" id="cd02803">
    <property type="entry name" value="OYE_like_FMN_family"/>
    <property type="match status" value="1"/>
</dbReference>
<evidence type="ECO:0000256" key="1">
    <source>
        <dbReference type="ARBA" id="ARBA00001917"/>
    </source>
</evidence>
<comment type="caution">
    <text evidence="12">The sequence shown here is derived from an EMBL/GenBank/DDBJ whole genome shotgun (WGS) entry which is preliminary data.</text>
</comment>
<evidence type="ECO:0000256" key="7">
    <source>
        <dbReference type="ARBA" id="ARBA00023002"/>
    </source>
</evidence>
<accession>A0ABS7APV6</accession>
<keyword evidence="8" id="KW-0408">Iron</keyword>
<keyword evidence="6" id="KW-0479">Metal-binding</keyword>
<dbReference type="Gene3D" id="3.20.20.70">
    <property type="entry name" value="Aldolase class I"/>
    <property type="match status" value="1"/>
</dbReference>
<dbReference type="Pfam" id="PF07992">
    <property type="entry name" value="Pyr_redox_2"/>
    <property type="match status" value="1"/>
</dbReference>
<evidence type="ECO:0000256" key="3">
    <source>
        <dbReference type="ARBA" id="ARBA00011048"/>
    </source>
</evidence>
<evidence type="ECO:0000256" key="4">
    <source>
        <dbReference type="ARBA" id="ARBA00022630"/>
    </source>
</evidence>
<evidence type="ECO:0000256" key="9">
    <source>
        <dbReference type="ARBA" id="ARBA00023014"/>
    </source>
</evidence>
<keyword evidence="4" id="KW-0285">Flavoprotein</keyword>
<comment type="cofactor">
    <cofactor evidence="2">
        <name>[4Fe-4S] cluster</name>
        <dbReference type="ChEBI" id="CHEBI:49883"/>
    </cofactor>
</comment>
<organism evidence="12 13">
    <name type="scientific">Clostridium weizhouense</name>
    <dbReference type="NCBI Taxonomy" id="2859781"/>
    <lineage>
        <taxon>Bacteria</taxon>
        <taxon>Bacillati</taxon>
        <taxon>Bacillota</taxon>
        <taxon>Clostridia</taxon>
        <taxon>Eubacteriales</taxon>
        <taxon>Clostridiaceae</taxon>
        <taxon>Clostridium</taxon>
    </lineage>
</organism>
<dbReference type="SUPFAM" id="SSF51395">
    <property type="entry name" value="FMN-linked oxidoreductases"/>
    <property type="match status" value="1"/>
</dbReference>
<feature type="domain" description="FAD/NAD(P)-binding" evidence="11">
    <location>
        <begin position="456"/>
        <end position="714"/>
    </location>
</feature>
<name>A0ABS7APV6_9CLOT</name>
<dbReference type="Proteomes" id="UP001519921">
    <property type="component" value="Unassembled WGS sequence"/>
</dbReference>
<evidence type="ECO:0000259" key="10">
    <source>
        <dbReference type="Pfam" id="PF00724"/>
    </source>
</evidence>
<dbReference type="Pfam" id="PF00724">
    <property type="entry name" value="Oxidored_FMN"/>
    <property type="match status" value="1"/>
</dbReference>
<dbReference type="InterPro" id="IPR036188">
    <property type="entry name" value="FAD/NAD-bd_sf"/>
</dbReference>
<dbReference type="InterPro" id="IPR013785">
    <property type="entry name" value="Aldolase_TIM"/>
</dbReference>
<dbReference type="Gene3D" id="3.50.50.60">
    <property type="entry name" value="FAD/NAD(P)-binding domain"/>
    <property type="match status" value="1"/>
</dbReference>
<gene>
    <name evidence="12" type="ORF">KYD98_11340</name>
</gene>
<evidence type="ECO:0000313" key="13">
    <source>
        <dbReference type="Proteomes" id="UP001519921"/>
    </source>
</evidence>
<dbReference type="PANTHER" id="PTHR42917">
    <property type="entry name" value="2,4-DIENOYL-COA REDUCTASE"/>
    <property type="match status" value="1"/>
</dbReference>
<keyword evidence="13" id="KW-1185">Reference proteome</keyword>
<sequence length="754" mass="84844">MSENYEIKLKQLENSYGDWFNGKFQISEMTDKYYPYDNIFSPIQVNRITIKNRLVMGPMGNICMADETGRPSEKMIAYFEERAKGGVGLITTGLIPTSYGIDNSLSEKGDLSIFPRIDRSRTVFSGWRDLAAVCHAHDSTLFIQLTPGMGRVGNPQCLVTKYKFPVSASWNPNFYMSLVPCKRLSDREIDKIIKQTGQASADAKAANIDGVYLHGHEGYLMEQLTNTAFNRRKIGKYSDWQRFGIDTVKEIRNRCGKNYPIMYRIDLSLALNETYKEKMDTEKSLKKFKNERTIAQTLDYMKNLVEAGVDIFDVDLGCYDNWWLPHPPATMPSGCFLDISKIVKDYFEKEGIKSNVGLKVPVVAVGKLGYPDLAEKALRDGQCDMVMLARPLLADPELPNKAYRGDVEDICPCIGCQEACINEFVEGGHPQCAVNPRTGFESELPEEIQKASKEKNIAVIGAGPAGIMAALTLLKRGHKVDLYEKDREVGGMLIPGGSAKIKYELKNYLIYLKHSLDKHKDDENFNLLLSTSATIETLKFKDYDVVMVSTGATQIKPPIEGINNENVVFAIDVLKDPSLVKDAKSIVVVGGGVVGCETAYFLKYELDKKVSVIEMMSYFMNHTCTANRGHILHYLEKSGVDLHNCTILKKINKDSVDVLKNISKTVPNPYNTWQPILPENMEVSFSKEIEIENKKINIKADMIVLSTGIKSDNMIYYNCVKQHIAKEIYNIGDSRKPGRVFEVVRTAYRKSLTI</sequence>
<dbReference type="PANTHER" id="PTHR42917:SF2">
    <property type="entry name" value="2,4-DIENOYL-COA REDUCTASE [(2E)-ENOYL-COA-PRODUCING]"/>
    <property type="match status" value="1"/>
</dbReference>
<evidence type="ECO:0000313" key="12">
    <source>
        <dbReference type="EMBL" id="MBW6410691.1"/>
    </source>
</evidence>
<dbReference type="RefSeq" id="WP_219780153.1">
    <property type="nucleotide sequence ID" value="NZ_JAHXPT010000008.1"/>
</dbReference>
<dbReference type="InterPro" id="IPR001155">
    <property type="entry name" value="OxRdtase_FMN_N"/>
</dbReference>
<dbReference type="Gene3D" id="3.40.50.720">
    <property type="entry name" value="NAD(P)-binding Rossmann-like Domain"/>
    <property type="match status" value="1"/>
</dbReference>
<reference evidence="12 13" key="1">
    <citation type="submission" date="2021-07" db="EMBL/GenBank/DDBJ databases">
        <title>Clostridium weizhouense sp. nov., an anaerobic bacterium isolated from activated sludge of Petroleum wastewater.</title>
        <authorList>
            <person name="Li Q."/>
        </authorList>
    </citation>
    <scope>NUCLEOTIDE SEQUENCE [LARGE SCALE GENOMIC DNA]</scope>
    <source>
        <strain evidence="12 13">YB-6</strain>
    </source>
</reference>
<feature type="domain" description="NADH:flavin oxidoreductase/NADH oxidase N-terminal" evidence="10">
    <location>
        <begin position="39"/>
        <end position="301"/>
    </location>
</feature>
<proteinExistence type="inferred from homology"/>
<keyword evidence="7" id="KW-0560">Oxidoreductase</keyword>
<keyword evidence="5" id="KW-0288">FMN</keyword>